<dbReference type="SUPFAM" id="SSF53098">
    <property type="entry name" value="Ribonuclease H-like"/>
    <property type="match status" value="1"/>
</dbReference>
<protein>
    <submittedName>
        <fullName evidence="1">Proteinral transcription factor ii-i repeat domain-containing protein 2</fullName>
    </submittedName>
</protein>
<reference evidence="1" key="1">
    <citation type="journal article" date="2018" name="PLoS Negl. Trop. Dis.">
        <title>Sialome diversity of ticks revealed by RNAseq of single tick salivary glands.</title>
        <authorList>
            <person name="Perner J."/>
            <person name="Kropackova S."/>
            <person name="Kopacek P."/>
            <person name="Ribeiro J.M."/>
        </authorList>
    </citation>
    <scope>NUCLEOTIDE SEQUENCE</scope>
    <source>
        <strain evidence="1">Siblings of single egg batch collected in Ceske Budejovice</strain>
        <tissue evidence="1">Salivary glands</tissue>
    </source>
</reference>
<evidence type="ECO:0000313" key="1">
    <source>
        <dbReference type="EMBL" id="JAR92702.1"/>
    </source>
</evidence>
<accession>A0A147BQB3</accession>
<name>A0A147BQB3_IXORI</name>
<feature type="non-terminal residue" evidence="1">
    <location>
        <position position="1"/>
    </location>
</feature>
<dbReference type="InterPro" id="IPR012337">
    <property type="entry name" value="RNaseH-like_sf"/>
</dbReference>
<proteinExistence type="predicted"/>
<dbReference type="PANTHER" id="PTHR45913">
    <property type="entry name" value="EPM2A-INTERACTING PROTEIN 1"/>
    <property type="match status" value="1"/>
</dbReference>
<dbReference type="EMBL" id="GEGO01002702">
    <property type="protein sequence ID" value="JAR92702.1"/>
    <property type="molecule type" value="Transcribed_RNA"/>
</dbReference>
<organism evidence="1">
    <name type="scientific">Ixodes ricinus</name>
    <name type="common">Common tick</name>
    <name type="synonym">Acarus ricinus</name>
    <dbReference type="NCBI Taxonomy" id="34613"/>
    <lineage>
        <taxon>Eukaryota</taxon>
        <taxon>Metazoa</taxon>
        <taxon>Ecdysozoa</taxon>
        <taxon>Arthropoda</taxon>
        <taxon>Chelicerata</taxon>
        <taxon>Arachnida</taxon>
        <taxon>Acari</taxon>
        <taxon>Parasitiformes</taxon>
        <taxon>Ixodida</taxon>
        <taxon>Ixodoidea</taxon>
        <taxon>Ixodidae</taxon>
        <taxon>Ixodinae</taxon>
        <taxon>Ixodes</taxon>
    </lineage>
</organism>
<dbReference type="AlphaFoldDB" id="A0A147BQB3"/>
<dbReference type="PANTHER" id="PTHR45913:SF5">
    <property type="entry name" value="GENERAL TRANSCRIPTION FACTOR II-I REPEAT DOMAIN-CONTAINING PROTEIN 2A-LIKE PROTEIN"/>
    <property type="match status" value="1"/>
</dbReference>
<sequence>DKVLCLICHQTVAVPKEYNVRRHFMSCHQEKYEALTGKSRENTVSQLKASLGKQQDLFQKAVKTSDETVRASFIVSELIAKSSKPFTDGPFIKKCLLEVADAVCPSMKKTFEKISLSPNTVAERINELSENVEKELFTRCNGFNAFSIAVDESTDITDNAQCAIFVKGVNKDLDVTEELLDLVPMKGTTTGADIVSALERVVHRAGLPWEKLVCLATDGAPSMVGKKSGLVGRWRTKLTVLDISKRFAAVHCILHQEALCSKSLQMKGVMDIVFGTVNFIRSRALNHRQFVSLLEMVGSEHSEILYHTEVRWLSRGKVLKRFFDLRHEIDTFLKSKNKAVAELSDFSWLCSLAFLTDITEYLNRLNGKLQGKDKLITTMYDDIQAFQSKLQLWERQLRLLQLDHFPTLQSLGHASQESCDTFSDLLCDLQQQFKERLQDVSNLSREFKLFSLPFSVRVDDVALELQMELLELQANTVLKQKFEDVGVPKFYKYLDEADFPSLRQQAVKIIAMFGSTYLCEQLFSLLKVNKSTLRSRMTDEHLRSIMRIVSAQGLKADIDSLVAAKRCQVSSQRS</sequence>